<organism evidence="2 3">
    <name type="scientific">Nocardioides deserti</name>
    <dbReference type="NCBI Taxonomy" id="1588644"/>
    <lineage>
        <taxon>Bacteria</taxon>
        <taxon>Bacillati</taxon>
        <taxon>Actinomycetota</taxon>
        <taxon>Actinomycetes</taxon>
        <taxon>Propionibacteriales</taxon>
        <taxon>Nocardioidaceae</taxon>
        <taxon>Nocardioides</taxon>
    </lineage>
</organism>
<evidence type="ECO:0000256" key="1">
    <source>
        <dbReference type="SAM" id="SignalP"/>
    </source>
</evidence>
<protein>
    <submittedName>
        <fullName evidence="2">Uncharacterized protein</fullName>
    </submittedName>
</protein>
<keyword evidence="1" id="KW-0732">Signal</keyword>
<dbReference type="RefSeq" id="WP_186346601.1">
    <property type="nucleotide sequence ID" value="NZ_BMMR01000001.1"/>
</dbReference>
<gene>
    <name evidence="2" type="ORF">H7344_13950</name>
</gene>
<name>A0ABR6UAC8_9ACTN</name>
<dbReference type="EMBL" id="JACMYC010000007">
    <property type="protein sequence ID" value="MBC2961401.1"/>
    <property type="molecule type" value="Genomic_DNA"/>
</dbReference>
<feature type="chain" id="PRO_5046264480" evidence="1">
    <location>
        <begin position="27"/>
        <end position="379"/>
    </location>
</feature>
<evidence type="ECO:0000313" key="2">
    <source>
        <dbReference type="EMBL" id="MBC2961401.1"/>
    </source>
</evidence>
<dbReference type="Proteomes" id="UP000604001">
    <property type="component" value="Unassembled WGS sequence"/>
</dbReference>
<accession>A0ABR6UAC8</accession>
<keyword evidence="3" id="KW-1185">Reference proteome</keyword>
<proteinExistence type="predicted"/>
<feature type="signal peptide" evidence="1">
    <location>
        <begin position="1"/>
        <end position="26"/>
    </location>
</feature>
<evidence type="ECO:0000313" key="3">
    <source>
        <dbReference type="Proteomes" id="UP000604001"/>
    </source>
</evidence>
<reference evidence="2 3" key="1">
    <citation type="submission" date="2020-08" db="EMBL/GenBank/DDBJ databases">
        <title>novel species in genus Nocardioides.</title>
        <authorList>
            <person name="Zhang G."/>
        </authorList>
    </citation>
    <scope>NUCLEOTIDE SEQUENCE [LARGE SCALE GENOMIC DNA]</scope>
    <source>
        <strain evidence="2 3">SC8A-24</strain>
    </source>
</reference>
<comment type="caution">
    <text evidence="2">The sequence shown here is derived from an EMBL/GenBank/DDBJ whole genome shotgun (WGS) entry which is preliminary data.</text>
</comment>
<sequence>MVTRRRLVVPALLSLLLALLPTSALAPPVSADPQSVGSGDVVGRSFAFRTLEVDRTPRPADSAACREHAGTRGGFVPMELDARLFSVATSEQDGRVVDETRRRVGTGYLCVQLPDPMSVPAEQSAGGSAYARLRLPTAGRVEAKGWCAVAPALAQPGNAHLACRLSVLRDRRTGVVRGALATNTILNPVGTPLQPAGSLWTAYVETRADVEPRPAPASAPVSGTVAGDALGARAAYVLARGRRIADPPSSRCFGSPHETALHRVTTRGRTGVVPSGSGRRVGLLVSCVASFEVNGMLTAFLRVVGPTGERVELETEGRCVDRGRPTAVLQRVCELRVLPAPQAGVQGGLVTTLGPALAPVGEIGPGDRPLVAVSLVPLG</sequence>